<accession>A0ABW4KMU8</accession>
<organism evidence="1 2">
    <name type="scientific">Ottowia flava</name>
    <dbReference type="NCBI Taxonomy" id="2675430"/>
    <lineage>
        <taxon>Bacteria</taxon>
        <taxon>Pseudomonadati</taxon>
        <taxon>Pseudomonadota</taxon>
        <taxon>Betaproteobacteria</taxon>
        <taxon>Burkholderiales</taxon>
        <taxon>Comamonadaceae</taxon>
        <taxon>Ottowia</taxon>
    </lineage>
</organism>
<protein>
    <submittedName>
        <fullName evidence="1">ABC transporter substrate-binding protein</fullName>
    </submittedName>
</protein>
<reference evidence="2" key="1">
    <citation type="journal article" date="2019" name="Int. J. Syst. Evol. Microbiol.">
        <title>The Global Catalogue of Microorganisms (GCM) 10K type strain sequencing project: providing services to taxonomists for standard genome sequencing and annotation.</title>
        <authorList>
            <consortium name="The Broad Institute Genomics Platform"/>
            <consortium name="The Broad Institute Genome Sequencing Center for Infectious Disease"/>
            <person name="Wu L."/>
            <person name="Ma J."/>
        </authorList>
    </citation>
    <scope>NUCLEOTIDE SEQUENCE [LARGE SCALE GENOMIC DNA]</scope>
    <source>
        <strain evidence="2">LMG 29247</strain>
    </source>
</reference>
<dbReference type="EMBL" id="JBHUEJ010000002">
    <property type="protein sequence ID" value="MFD1709069.1"/>
    <property type="molecule type" value="Genomic_DNA"/>
</dbReference>
<proteinExistence type="predicted"/>
<evidence type="ECO:0000313" key="1">
    <source>
        <dbReference type="EMBL" id="MFD1709069.1"/>
    </source>
</evidence>
<dbReference type="InterPro" id="IPR010982">
    <property type="entry name" value="Lambda_DNA-bd_dom_sf"/>
</dbReference>
<keyword evidence="2" id="KW-1185">Reference proteome</keyword>
<dbReference type="RefSeq" id="WP_147914185.1">
    <property type="nucleotide sequence ID" value="NZ_JBHUEJ010000002.1"/>
</dbReference>
<comment type="caution">
    <text evidence="1">The sequence shown here is derived from an EMBL/GenBank/DDBJ whole genome shotgun (WGS) entry which is preliminary data.</text>
</comment>
<dbReference type="Proteomes" id="UP001597304">
    <property type="component" value="Unassembled WGS sequence"/>
</dbReference>
<dbReference type="Gene3D" id="1.10.260.40">
    <property type="entry name" value="lambda repressor-like DNA-binding domains"/>
    <property type="match status" value="1"/>
</dbReference>
<name>A0ABW4KMU8_9BURK</name>
<evidence type="ECO:0000313" key="2">
    <source>
        <dbReference type="Proteomes" id="UP001597304"/>
    </source>
</evidence>
<gene>
    <name evidence="1" type="ORF">ACFSF0_00460</name>
</gene>
<sequence>MGGPVEAARKLGGDATYQAIQSWRSSGVPARWCRKVSELSGVSVVQLRAQDWQDYWPELASAPATQAGEGANV</sequence>